<feature type="domain" description="ABM" evidence="1">
    <location>
        <begin position="5"/>
        <end position="75"/>
    </location>
</feature>
<dbReference type="Gene3D" id="3.30.70.100">
    <property type="match status" value="1"/>
</dbReference>
<dbReference type="PANTHER" id="PTHR37811">
    <property type="entry name" value="BLL5343 PROTEIN"/>
    <property type="match status" value="1"/>
</dbReference>
<dbReference type="PANTHER" id="PTHR37811:SF2">
    <property type="entry name" value="ABM DOMAIN-CONTAINING PROTEIN"/>
    <property type="match status" value="1"/>
</dbReference>
<evidence type="ECO:0000259" key="1">
    <source>
        <dbReference type="Pfam" id="PF03992"/>
    </source>
</evidence>
<dbReference type="InterPro" id="IPR052936">
    <property type="entry name" value="Jasmonate_Hydroxylase-like"/>
</dbReference>
<dbReference type="EMBL" id="CP002453">
    <property type="protein sequence ID" value="ADV48537.1"/>
    <property type="molecule type" value="Genomic_DNA"/>
</dbReference>
<sequence length="103" mass="11951">MEKPYYAVIFTSTRTEGDKGYAEMANEMEALAKKEPGFIGIEAAREDVGITVSYWENLAAIATWKKNLDHDLAQKKGQKEWYSWYKVRICLVEREYEFNTSTP</sequence>
<name>E6X784_CELAD</name>
<dbReference type="AlphaFoldDB" id="E6X784"/>
<dbReference type="SUPFAM" id="SSF54909">
    <property type="entry name" value="Dimeric alpha+beta barrel"/>
    <property type="match status" value="1"/>
</dbReference>
<keyword evidence="3" id="KW-1185">Reference proteome</keyword>
<dbReference type="Proteomes" id="UP000008634">
    <property type="component" value="Chromosome"/>
</dbReference>
<dbReference type="RefSeq" id="WP_013550021.1">
    <property type="nucleotide sequence ID" value="NC_014934.1"/>
</dbReference>
<dbReference type="Pfam" id="PF03992">
    <property type="entry name" value="ABM"/>
    <property type="match status" value="1"/>
</dbReference>
<evidence type="ECO:0000313" key="3">
    <source>
        <dbReference type="Proteomes" id="UP000008634"/>
    </source>
</evidence>
<accession>E6X784</accession>
<dbReference type="OrthoDB" id="9798439at2"/>
<dbReference type="InterPro" id="IPR007138">
    <property type="entry name" value="ABM_dom"/>
</dbReference>
<dbReference type="KEGG" id="cao:Celal_1222"/>
<organism evidence="2 3">
    <name type="scientific">Cellulophaga algicola (strain DSM 14237 / IC166 / ACAM 630)</name>
    <dbReference type="NCBI Taxonomy" id="688270"/>
    <lineage>
        <taxon>Bacteria</taxon>
        <taxon>Pseudomonadati</taxon>
        <taxon>Bacteroidota</taxon>
        <taxon>Flavobacteriia</taxon>
        <taxon>Flavobacteriales</taxon>
        <taxon>Flavobacteriaceae</taxon>
        <taxon>Cellulophaga</taxon>
    </lineage>
</organism>
<evidence type="ECO:0000313" key="2">
    <source>
        <dbReference type="EMBL" id="ADV48537.1"/>
    </source>
</evidence>
<dbReference type="InterPro" id="IPR011008">
    <property type="entry name" value="Dimeric_a/b-barrel"/>
</dbReference>
<dbReference type="STRING" id="688270.Celal_1222"/>
<gene>
    <name evidence="2" type="ordered locus">Celal_1222</name>
</gene>
<proteinExistence type="predicted"/>
<reference evidence="2 3" key="1">
    <citation type="journal article" date="2010" name="Stand. Genomic Sci.">
        <title>Complete genome sequence of Cellulophaga algicola type strain (IC166).</title>
        <authorList>
            <person name="Abt B."/>
            <person name="Lu M."/>
            <person name="Misra M."/>
            <person name="Han C."/>
            <person name="Nolan M."/>
            <person name="Lucas S."/>
            <person name="Hammon N."/>
            <person name="Deshpande S."/>
            <person name="Cheng J.F."/>
            <person name="Tapia R."/>
            <person name="Goodwin L."/>
            <person name="Pitluck S."/>
            <person name="Liolios K."/>
            <person name="Pagani I."/>
            <person name="Ivanova N."/>
            <person name="Mavromatis K."/>
            <person name="Ovchinikova G."/>
            <person name="Pati A."/>
            <person name="Chen A."/>
            <person name="Palaniappan K."/>
            <person name="Land M."/>
            <person name="Hauser L."/>
            <person name="Chang Y.J."/>
            <person name="Jeffries C.D."/>
            <person name="Detter J.C."/>
            <person name="Brambilla E."/>
            <person name="Rohde M."/>
            <person name="Tindall B.J."/>
            <person name="Goker M."/>
            <person name="Woyke T."/>
            <person name="Bristow J."/>
            <person name="Eisen J.A."/>
            <person name="Markowitz V."/>
            <person name="Hugenholtz P."/>
            <person name="Kyrpides N.C."/>
            <person name="Klenk H.P."/>
            <person name="Lapidus A."/>
        </authorList>
    </citation>
    <scope>NUCLEOTIDE SEQUENCE [LARGE SCALE GENOMIC DNA]</scope>
    <source>
        <strain evidence="3">DSM 14237 / IC166 / ACAM 630</strain>
    </source>
</reference>
<dbReference type="HOGENOM" id="CLU_127039_1_0_10"/>
<dbReference type="eggNOG" id="COG2329">
    <property type="taxonomic scope" value="Bacteria"/>
</dbReference>
<protein>
    <recommendedName>
        <fullName evidence="1">ABM domain-containing protein</fullName>
    </recommendedName>
</protein>